<keyword evidence="5" id="KW-0276">Fatty acid metabolism</keyword>
<keyword evidence="8" id="KW-0408">Iron</keyword>
<feature type="domain" description="Fatty acid desaturase" evidence="13">
    <location>
        <begin position="3"/>
        <end position="223"/>
    </location>
</feature>
<keyword evidence="7" id="KW-0560">Oxidoreductase</keyword>
<dbReference type="PANTHER" id="PTHR11351">
    <property type="entry name" value="ACYL-COA DESATURASE"/>
    <property type="match status" value="1"/>
</dbReference>
<evidence type="ECO:0000256" key="7">
    <source>
        <dbReference type="ARBA" id="ARBA00023002"/>
    </source>
</evidence>
<dbReference type="InterPro" id="IPR015876">
    <property type="entry name" value="Acyl-CoA_DS"/>
</dbReference>
<comment type="subcellular location">
    <subcellularLocation>
        <location evidence="1">Membrane</location>
        <topology evidence="1">Multi-pass membrane protein</topology>
    </subcellularLocation>
</comment>
<feature type="transmembrane region" description="Helical" evidence="12">
    <location>
        <begin position="127"/>
        <end position="144"/>
    </location>
</feature>
<dbReference type="GO" id="GO:0016020">
    <property type="term" value="C:membrane"/>
    <property type="evidence" value="ECO:0007669"/>
    <property type="project" value="UniProtKB-SubCell"/>
</dbReference>
<keyword evidence="6 12" id="KW-1133">Transmembrane helix</keyword>
<dbReference type="EMBL" id="CP030850">
    <property type="protein sequence ID" value="AXE20674.1"/>
    <property type="molecule type" value="Genomic_DNA"/>
</dbReference>
<protein>
    <submittedName>
        <fullName evidence="14">Acyl-CoA desaturase</fullName>
    </submittedName>
</protein>
<dbReference type="GO" id="GO:0016717">
    <property type="term" value="F:oxidoreductase activity, acting on paired donors, with oxidation of a pair of donors resulting in the reduction of molecular oxygen to two molecules of water"/>
    <property type="evidence" value="ECO:0007669"/>
    <property type="project" value="InterPro"/>
</dbReference>
<dbReference type="GO" id="GO:0006633">
    <property type="term" value="P:fatty acid biosynthetic process"/>
    <property type="evidence" value="ECO:0007669"/>
    <property type="project" value="UniProtKB-KW"/>
</dbReference>
<sequence>MYILVFFVAHWYLSLLMQTFFLHRYAAHKMFTMSPFWEKFFYTLTFIFQGSSFLSPYAYGVMHRLHHAYADTDEDPHSPSFSSSLVDMMWKTKNYYNNILHREDSIAAKFKKDVPHWAFMERLGDYWVIRIGWGVLYTLFYIQFATAWWMFLLLPIHFLMGPVHGVIINWYAHKYGYTNFKVNDTARNLLPFDFLMMGESYHNNHHKLGGRANFGVKWHEFDPTYPFILFLNATGIIKLKRNNDLNYMPS</sequence>
<evidence type="ECO:0000256" key="2">
    <source>
        <dbReference type="ARBA" id="ARBA00008749"/>
    </source>
</evidence>
<reference evidence="14 15" key="1">
    <citation type="submission" date="2018-07" db="EMBL/GenBank/DDBJ databases">
        <title>Genome sequencing of Runella.</title>
        <authorList>
            <person name="Baek M.-G."/>
            <person name="Yi H."/>
        </authorList>
    </citation>
    <scope>NUCLEOTIDE SEQUENCE [LARGE SCALE GENOMIC DNA]</scope>
    <source>
        <strain evidence="14 15">HYN0085</strain>
    </source>
</reference>
<feature type="transmembrane region" description="Helical" evidence="12">
    <location>
        <begin position="150"/>
        <end position="172"/>
    </location>
</feature>
<keyword evidence="3" id="KW-0444">Lipid biosynthesis</keyword>
<evidence type="ECO:0000256" key="3">
    <source>
        <dbReference type="ARBA" id="ARBA00022516"/>
    </source>
</evidence>
<comment type="similarity">
    <text evidence="2">Belongs to the fatty acid desaturase type 2 family.</text>
</comment>
<dbReference type="KEGG" id="run:DR864_24540"/>
<evidence type="ECO:0000256" key="12">
    <source>
        <dbReference type="SAM" id="Phobius"/>
    </source>
</evidence>
<proteinExistence type="inferred from homology"/>
<feature type="transmembrane region" description="Helical" evidence="12">
    <location>
        <begin position="40"/>
        <end position="59"/>
    </location>
</feature>
<evidence type="ECO:0000256" key="8">
    <source>
        <dbReference type="ARBA" id="ARBA00023004"/>
    </source>
</evidence>
<dbReference type="Pfam" id="PF00487">
    <property type="entry name" value="FA_desaturase"/>
    <property type="match status" value="1"/>
</dbReference>
<dbReference type="RefSeq" id="WP_114069437.1">
    <property type="nucleotide sequence ID" value="NZ_CP030850.1"/>
</dbReference>
<dbReference type="InterPro" id="IPR005804">
    <property type="entry name" value="FA_desaturase_dom"/>
</dbReference>
<keyword evidence="9" id="KW-0443">Lipid metabolism</keyword>
<evidence type="ECO:0000256" key="10">
    <source>
        <dbReference type="ARBA" id="ARBA00023136"/>
    </source>
</evidence>
<dbReference type="OrthoDB" id="9768289at2"/>
<evidence type="ECO:0000256" key="5">
    <source>
        <dbReference type="ARBA" id="ARBA00022832"/>
    </source>
</evidence>
<keyword evidence="4 12" id="KW-0812">Transmembrane</keyword>
<evidence type="ECO:0000259" key="13">
    <source>
        <dbReference type="Pfam" id="PF00487"/>
    </source>
</evidence>
<evidence type="ECO:0000256" key="6">
    <source>
        <dbReference type="ARBA" id="ARBA00022989"/>
    </source>
</evidence>
<dbReference type="AlphaFoldDB" id="A0A344TPV3"/>
<dbReference type="Proteomes" id="UP000251993">
    <property type="component" value="Chromosome"/>
</dbReference>
<evidence type="ECO:0000256" key="11">
    <source>
        <dbReference type="ARBA" id="ARBA00023160"/>
    </source>
</evidence>
<keyword evidence="11" id="KW-0275">Fatty acid biosynthesis</keyword>
<evidence type="ECO:0000313" key="15">
    <source>
        <dbReference type="Proteomes" id="UP000251993"/>
    </source>
</evidence>
<evidence type="ECO:0000256" key="1">
    <source>
        <dbReference type="ARBA" id="ARBA00004141"/>
    </source>
</evidence>
<organism evidence="14 15">
    <name type="scientific">Runella rosea</name>
    <dbReference type="NCBI Taxonomy" id="2259595"/>
    <lineage>
        <taxon>Bacteria</taxon>
        <taxon>Pseudomonadati</taxon>
        <taxon>Bacteroidota</taxon>
        <taxon>Cytophagia</taxon>
        <taxon>Cytophagales</taxon>
        <taxon>Spirosomataceae</taxon>
        <taxon>Runella</taxon>
    </lineage>
</organism>
<dbReference type="PANTHER" id="PTHR11351:SF31">
    <property type="entry name" value="DESATURASE 1, ISOFORM A-RELATED"/>
    <property type="match status" value="1"/>
</dbReference>
<gene>
    <name evidence="14" type="ORF">DR864_24540</name>
</gene>
<keyword evidence="15" id="KW-1185">Reference proteome</keyword>
<accession>A0A344TPV3</accession>
<evidence type="ECO:0000313" key="14">
    <source>
        <dbReference type="EMBL" id="AXE20674.1"/>
    </source>
</evidence>
<evidence type="ECO:0000256" key="9">
    <source>
        <dbReference type="ARBA" id="ARBA00023098"/>
    </source>
</evidence>
<dbReference type="CDD" id="cd03505">
    <property type="entry name" value="Delta9-FADS-like"/>
    <property type="match status" value="1"/>
</dbReference>
<keyword evidence="10 12" id="KW-0472">Membrane</keyword>
<evidence type="ECO:0000256" key="4">
    <source>
        <dbReference type="ARBA" id="ARBA00022692"/>
    </source>
</evidence>
<name>A0A344TPV3_9BACT</name>